<dbReference type="SMART" id="SM00028">
    <property type="entry name" value="TPR"/>
    <property type="match status" value="5"/>
</dbReference>
<dbReference type="Pfam" id="PF13181">
    <property type="entry name" value="TPR_8"/>
    <property type="match status" value="1"/>
</dbReference>
<organism evidence="3 4">
    <name type="scientific">Photorhabdus namnaonensis</name>
    <dbReference type="NCBI Taxonomy" id="1851568"/>
    <lineage>
        <taxon>Bacteria</taxon>
        <taxon>Pseudomonadati</taxon>
        <taxon>Pseudomonadota</taxon>
        <taxon>Gammaproteobacteria</taxon>
        <taxon>Enterobacterales</taxon>
        <taxon>Morganellaceae</taxon>
        <taxon>Photorhabdus</taxon>
    </lineage>
</organism>
<dbReference type="EMBL" id="LOIC01000082">
    <property type="protein sequence ID" value="OCA53416.1"/>
    <property type="molecule type" value="Genomic_DNA"/>
</dbReference>
<dbReference type="PROSITE" id="PS50293">
    <property type="entry name" value="TPR_REGION"/>
    <property type="match status" value="1"/>
</dbReference>
<dbReference type="Proteomes" id="UP000092665">
    <property type="component" value="Unassembled WGS sequence"/>
</dbReference>
<dbReference type="InterPro" id="IPR025375">
    <property type="entry name" value="DUF4365"/>
</dbReference>
<dbReference type="Pfam" id="PF14280">
    <property type="entry name" value="DUF4365"/>
    <property type="match status" value="1"/>
</dbReference>
<dbReference type="PROSITE" id="PS50005">
    <property type="entry name" value="TPR"/>
    <property type="match status" value="4"/>
</dbReference>
<dbReference type="PANTHER" id="PTHR12558">
    <property type="entry name" value="CELL DIVISION CYCLE 16,23,27"/>
    <property type="match status" value="1"/>
</dbReference>
<feature type="repeat" description="TPR" evidence="1">
    <location>
        <begin position="567"/>
        <end position="600"/>
    </location>
</feature>
<reference evidence="4" key="1">
    <citation type="submission" date="2015-11" db="EMBL/GenBank/DDBJ databases">
        <authorList>
            <person name="Tobias N.J."/>
            <person name="Mishra B."/>
            <person name="Gupta D.K."/>
            <person name="Thines M."/>
            <person name="Stinear T.P."/>
            <person name="Bode H.B."/>
        </authorList>
    </citation>
    <scope>NUCLEOTIDE SEQUENCE [LARGE SCALE GENOMIC DNA]</scope>
    <source>
        <strain evidence="4">PB45.5</strain>
    </source>
</reference>
<evidence type="ECO:0000313" key="4">
    <source>
        <dbReference type="Proteomes" id="UP000092665"/>
    </source>
</evidence>
<dbReference type="PANTHER" id="PTHR12558:SF13">
    <property type="entry name" value="CELL DIVISION CYCLE PROTEIN 27 HOMOLOG"/>
    <property type="match status" value="1"/>
</dbReference>
<feature type="repeat" description="TPR" evidence="1">
    <location>
        <begin position="500"/>
        <end position="533"/>
    </location>
</feature>
<gene>
    <name evidence="3" type="ORF">Phpb_03472</name>
</gene>
<proteinExistence type="predicted"/>
<evidence type="ECO:0000259" key="2">
    <source>
        <dbReference type="Pfam" id="PF14280"/>
    </source>
</evidence>
<dbReference type="Pfam" id="PF00515">
    <property type="entry name" value="TPR_1"/>
    <property type="match status" value="1"/>
</dbReference>
<dbReference type="AlphaFoldDB" id="A0A1B8YE62"/>
<dbReference type="SUPFAM" id="SSF48452">
    <property type="entry name" value="TPR-like"/>
    <property type="match status" value="1"/>
</dbReference>
<keyword evidence="4" id="KW-1185">Reference proteome</keyword>
<evidence type="ECO:0000256" key="1">
    <source>
        <dbReference type="PROSITE-ProRule" id="PRU00339"/>
    </source>
</evidence>
<comment type="caution">
    <text evidence="3">The sequence shown here is derived from an EMBL/GenBank/DDBJ whole genome shotgun (WGS) entry which is preliminary data.</text>
</comment>
<evidence type="ECO:0000313" key="3">
    <source>
        <dbReference type="EMBL" id="OCA53416.1"/>
    </source>
</evidence>
<dbReference type="InterPro" id="IPR019734">
    <property type="entry name" value="TPR_rpt"/>
</dbReference>
<dbReference type="RefSeq" id="WP_082302625.1">
    <property type="nucleotide sequence ID" value="NZ_CAWMQN010000082.1"/>
</dbReference>
<feature type="repeat" description="TPR" evidence="1">
    <location>
        <begin position="313"/>
        <end position="346"/>
    </location>
</feature>
<accession>A0A1B8YE62</accession>
<dbReference type="InterPro" id="IPR011990">
    <property type="entry name" value="TPR-like_helical_dom_sf"/>
</dbReference>
<keyword evidence="1" id="KW-0802">TPR repeat</keyword>
<protein>
    <submittedName>
        <fullName evidence="3">Photosystem I assembly protein Ycf3</fullName>
    </submittedName>
</protein>
<feature type="repeat" description="TPR" evidence="1">
    <location>
        <begin position="601"/>
        <end position="634"/>
    </location>
</feature>
<sequence length="648" mass="75327">MMNYLDDLPKHNKASKSEIAAIEAVENAINQADLFELQSKDMHDYGTDAQLELKHNSSMTNIRIYTQVKGTEKKENADGSISISVNRTNINYLYRQRNSLYLCYHLNSKRLLVCSVDDVIREYERIGKNWHSQKQITINFHQLFDNDFQKKLHQLILSKNNNILSQHHRWNTVELQEVTQLLQQSVPSIDIPYNYTQASQLLTHFYNNERDDIISYYFDEFFAVLGKSPQIIQYAYMAEINLGINGVPMKEERIRAGIDIFNKLIDNGKYHKGDMLYCIGNAWAAINDTQAAKSSYLLALEHLNESQVKDTKAMCYKNLGAVYDQLGEIDNARDAYEKALKNYPCLKEAHLSLGIWHYKYNNDFVAALKYLDKVMGFSPVKQATVHGWKIAVFFELKDNINAFREINTLLGQTDHNEWILPWCAKNVSQFGGKDIESVKKSSEFWLYYLSKDSSHIGAEIEYLLCQSFIQFEKQNTDIDYTEFKNRMLSILKHESNEQQAFILDRIGHWAQDEELWEEAEQYFRKAYELEPQGHYGYCLGVVLNNLKRYAEALPLLLLQAQEYQPDAQSWYQVAEAYNGMGDIENTITSLQKTLELDPDFEIAWINLGGVFLNNGELIKAKQIFDIAIKKFPGNENIKILVQRYPFWN</sequence>
<name>A0A1B8YE62_9GAMM</name>
<dbReference type="Gene3D" id="1.25.40.10">
    <property type="entry name" value="Tetratricopeptide repeat domain"/>
    <property type="match status" value="2"/>
</dbReference>
<feature type="domain" description="DUF4365" evidence="2">
    <location>
        <begin position="20"/>
        <end position="155"/>
    </location>
</feature>